<dbReference type="AlphaFoldDB" id="A0A081KA96"/>
<organism evidence="2 3">
    <name type="scientific">Endozoicomonas elysicola</name>
    <dbReference type="NCBI Taxonomy" id="305900"/>
    <lineage>
        <taxon>Bacteria</taxon>
        <taxon>Pseudomonadati</taxon>
        <taxon>Pseudomonadota</taxon>
        <taxon>Gammaproteobacteria</taxon>
        <taxon>Oceanospirillales</taxon>
        <taxon>Endozoicomonadaceae</taxon>
        <taxon>Endozoicomonas</taxon>
    </lineage>
</organism>
<sequence length="250" mass="27647">MNVIHKVRALLICLLAAALQTNAADFPNHLKAASQLTPYAYERAKPNVLLCILPFSPESGISGDIIGRVIPGHKARTYVCEYILPEHGFFSTSLTTTEFDWLDVTHGELASWLTSFASIEKDSHGKTFFAIRGDEHDPEHFPPICVHTTAKKGFEFGYETVSDEGQKSCDHFVGAIYPSPFFSYVETATNGCTGETFSPECHQCNGDGCGAFHCSAFTTWDKCPKGSHQCDYEVCASHFCTNKPICEWDK</sequence>
<comment type="caution">
    <text evidence="2">The sequence shown here is derived from an EMBL/GenBank/DDBJ whole genome shotgun (WGS) entry which is preliminary data.</text>
</comment>
<dbReference type="EMBL" id="JOJP01000001">
    <property type="protein sequence ID" value="KEI71072.1"/>
    <property type="molecule type" value="Genomic_DNA"/>
</dbReference>
<protein>
    <submittedName>
        <fullName evidence="2">Uncharacterized protein</fullName>
    </submittedName>
</protein>
<dbReference type="Proteomes" id="UP000027997">
    <property type="component" value="Unassembled WGS sequence"/>
</dbReference>
<gene>
    <name evidence="2" type="ORF">GV64_10230</name>
</gene>
<evidence type="ECO:0000313" key="3">
    <source>
        <dbReference type="Proteomes" id="UP000027997"/>
    </source>
</evidence>
<feature type="signal peptide" evidence="1">
    <location>
        <begin position="1"/>
        <end position="23"/>
    </location>
</feature>
<accession>A0A081KA96</accession>
<name>A0A081KA96_9GAMM</name>
<reference evidence="2 3" key="1">
    <citation type="submission" date="2014-06" db="EMBL/GenBank/DDBJ databases">
        <title>Whole Genome Sequences of Three Symbiotic Endozoicomonas Bacteria.</title>
        <authorList>
            <person name="Neave M.J."/>
            <person name="Apprill A."/>
            <person name="Voolstra C.R."/>
        </authorList>
    </citation>
    <scope>NUCLEOTIDE SEQUENCE [LARGE SCALE GENOMIC DNA]</scope>
    <source>
        <strain evidence="2 3">DSM 22380</strain>
    </source>
</reference>
<dbReference type="RefSeq" id="WP_020585034.1">
    <property type="nucleotide sequence ID" value="NZ_JOJP01000001.1"/>
</dbReference>
<feature type="chain" id="PRO_5001758842" evidence="1">
    <location>
        <begin position="24"/>
        <end position="250"/>
    </location>
</feature>
<evidence type="ECO:0000313" key="2">
    <source>
        <dbReference type="EMBL" id="KEI71072.1"/>
    </source>
</evidence>
<proteinExistence type="predicted"/>
<keyword evidence="1" id="KW-0732">Signal</keyword>
<keyword evidence="3" id="KW-1185">Reference proteome</keyword>
<evidence type="ECO:0000256" key="1">
    <source>
        <dbReference type="SAM" id="SignalP"/>
    </source>
</evidence>